<protein>
    <submittedName>
        <fullName evidence="1">Uncharacterized protein</fullName>
    </submittedName>
</protein>
<dbReference type="KEGG" id="chq:AQ619_11465"/>
<dbReference type="Proteomes" id="UP000056905">
    <property type="component" value="Chromosome"/>
</dbReference>
<dbReference type="RefSeq" id="WP_062147479.1">
    <property type="nucleotide sequence ID" value="NZ_CP013002.1"/>
</dbReference>
<dbReference type="AlphaFoldDB" id="A0A0P0P0F4"/>
<name>A0A0P0P0F4_9CAUL</name>
<keyword evidence="2" id="KW-1185">Reference proteome</keyword>
<evidence type="ECO:0000313" key="1">
    <source>
        <dbReference type="EMBL" id="ALL13903.1"/>
    </source>
</evidence>
<proteinExistence type="predicted"/>
<reference evidence="1 2" key="1">
    <citation type="submission" date="2015-10" db="EMBL/GenBank/DDBJ databases">
        <title>Conservation of the essential genome among Caulobacter and Brevundimonas species.</title>
        <authorList>
            <person name="Scott D."/>
            <person name="Ely B."/>
        </authorList>
    </citation>
    <scope>NUCLEOTIDE SEQUENCE [LARGE SCALE GENOMIC DNA]</scope>
    <source>
        <strain evidence="1 2">CB4</strain>
    </source>
</reference>
<dbReference type="EMBL" id="CP013002">
    <property type="protein sequence ID" value="ALL13903.1"/>
    <property type="molecule type" value="Genomic_DNA"/>
</dbReference>
<organism evidence="1 2">
    <name type="scientific">Caulobacter henricii</name>
    <dbReference type="NCBI Taxonomy" id="69395"/>
    <lineage>
        <taxon>Bacteria</taxon>
        <taxon>Pseudomonadati</taxon>
        <taxon>Pseudomonadota</taxon>
        <taxon>Alphaproteobacteria</taxon>
        <taxon>Caulobacterales</taxon>
        <taxon>Caulobacteraceae</taxon>
        <taxon>Caulobacter</taxon>
    </lineage>
</organism>
<gene>
    <name evidence="1" type="ORF">AQ619_11465</name>
</gene>
<sequence>MSLALNCTLGGLALLVLTSGAHGQDDLRDLRAANAAQHKSDIDRQAALAAQREIVARQDQLQTALVLRELGAARASPPALAGPVMPLPAPLPAIEPDSLQQQIDRMERLTQDALARSQAQVRGVRPDNRP</sequence>
<dbReference type="STRING" id="69395.AQ619_11465"/>
<evidence type="ECO:0000313" key="2">
    <source>
        <dbReference type="Proteomes" id="UP000056905"/>
    </source>
</evidence>
<dbReference type="OrthoDB" id="7193548at2"/>
<accession>A0A0P0P0F4</accession>